<comment type="catalytic activity">
    <reaction evidence="1">
        <text>6-hydroxymethyl-7,8-dihydropterin + ATP = (7,8-dihydropterin-6-yl)methyl diphosphate + AMP + H(+)</text>
        <dbReference type="Rhea" id="RHEA:11412"/>
        <dbReference type="ChEBI" id="CHEBI:15378"/>
        <dbReference type="ChEBI" id="CHEBI:30616"/>
        <dbReference type="ChEBI" id="CHEBI:44841"/>
        <dbReference type="ChEBI" id="CHEBI:72950"/>
        <dbReference type="ChEBI" id="CHEBI:456215"/>
        <dbReference type="EC" id="2.7.6.3"/>
    </reaction>
</comment>
<evidence type="ECO:0000256" key="2">
    <source>
        <dbReference type="ARBA" id="ARBA00005051"/>
    </source>
</evidence>
<dbReference type="Proteomes" id="UP000198226">
    <property type="component" value="Chromosome I"/>
</dbReference>
<dbReference type="GO" id="GO:0046654">
    <property type="term" value="P:tetrahydrofolate biosynthetic process"/>
    <property type="evidence" value="ECO:0007669"/>
    <property type="project" value="UniProtKB-UniPathway"/>
</dbReference>
<evidence type="ECO:0000256" key="3">
    <source>
        <dbReference type="ARBA" id="ARBA00013253"/>
    </source>
</evidence>
<dbReference type="EMBL" id="LT607752">
    <property type="protein sequence ID" value="SCG76712.1"/>
    <property type="molecule type" value="Genomic_DNA"/>
</dbReference>
<evidence type="ECO:0000256" key="7">
    <source>
        <dbReference type="ARBA" id="ARBA00022840"/>
    </source>
</evidence>
<dbReference type="Pfam" id="PF01288">
    <property type="entry name" value="HPPK"/>
    <property type="match status" value="1"/>
</dbReference>
<dbReference type="InterPro" id="IPR000550">
    <property type="entry name" value="Hppk"/>
</dbReference>
<evidence type="ECO:0000259" key="9">
    <source>
        <dbReference type="PROSITE" id="PS00794"/>
    </source>
</evidence>
<keyword evidence="7" id="KW-0067">ATP-binding</keyword>
<dbReference type="GO" id="GO:0003848">
    <property type="term" value="F:2-amino-4-hydroxy-6-hydroxymethyldihydropteridine diphosphokinase activity"/>
    <property type="evidence" value="ECO:0007669"/>
    <property type="project" value="UniProtKB-EC"/>
</dbReference>
<dbReference type="GO" id="GO:0016301">
    <property type="term" value="F:kinase activity"/>
    <property type="evidence" value="ECO:0007669"/>
    <property type="project" value="UniProtKB-KW"/>
</dbReference>
<evidence type="ECO:0000256" key="1">
    <source>
        <dbReference type="ARBA" id="ARBA00000198"/>
    </source>
</evidence>
<proteinExistence type="predicted"/>
<accession>A0A125Q236</accession>
<dbReference type="PANTHER" id="PTHR43071">
    <property type="entry name" value="2-AMINO-4-HYDROXY-6-HYDROXYMETHYLDIHYDROPTERIDINE PYROPHOSPHOKINASE"/>
    <property type="match status" value="1"/>
</dbReference>
<dbReference type="SUPFAM" id="SSF55083">
    <property type="entry name" value="6-hydroxymethyl-7,8-dihydropterin pyrophosphokinase, HPPK"/>
    <property type="match status" value="1"/>
</dbReference>
<keyword evidence="5" id="KW-0547">Nucleotide-binding</keyword>
<evidence type="ECO:0000256" key="4">
    <source>
        <dbReference type="ARBA" id="ARBA00022679"/>
    </source>
</evidence>
<dbReference type="GO" id="GO:0046656">
    <property type="term" value="P:folic acid biosynthetic process"/>
    <property type="evidence" value="ECO:0007669"/>
    <property type="project" value="UniProtKB-KW"/>
</dbReference>
<dbReference type="NCBIfam" id="TIGR01498">
    <property type="entry name" value="folK"/>
    <property type="match status" value="1"/>
</dbReference>
<dbReference type="OrthoDB" id="9808041at2"/>
<keyword evidence="11" id="KW-1185">Reference proteome</keyword>
<name>A0A125Q236_9ACTN</name>
<dbReference type="Gene3D" id="3.30.70.560">
    <property type="entry name" value="7,8-Dihydro-6-hydroxymethylpterin-pyrophosphokinase HPPK"/>
    <property type="match status" value="1"/>
</dbReference>
<dbReference type="UniPathway" id="UPA00077">
    <property type="reaction ID" value="UER00155"/>
</dbReference>
<organism evidence="10 11">
    <name type="scientific">Micromonospora rifamycinica</name>
    <dbReference type="NCBI Taxonomy" id="291594"/>
    <lineage>
        <taxon>Bacteria</taxon>
        <taxon>Bacillati</taxon>
        <taxon>Actinomycetota</taxon>
        <taxon>Actinomycetes</taxon>
        <taxon>Micromonosporales</taxon>
        <taxon>Micromonosporaceae</taxon>
        <taxon>Micromonospora</taxon>
    </lineage>
</organism>
<evidence type="ECO:0000256" key="8">
    <source>
        <dbReference type="ARBA" id="ARBA00022909"/>
    </source>
</evidence>
<dbReference type="AlphaFoldDB" id="A0A125Q236"/>
<evidence type="ECO:0000256" key="6">
    <source>
        <dbReference type="ARBA" id="ARBA00022777"/>
    </source>
</evidence>
<dbReference type="PROSITE" id="PS00794">
    <property type="entry name" value="HPPK"/>
    <property type="match status" value="1"/>
</dbReference>
<keyword evidence="8" id="KW-0289">Folate biosynthesis</keyword>
<sequence length="175" mass="18845">MTRAVLSIGSNLGDRLGHLRAAVTGLGEAVLVVSGVYETPPWGDAEQPAYLNAAVMVADPAAAPRDWLARAHAAERSAGRTRDPARRFGPRTLDVDVVAVWDDAGRPVLSDEPELILPHPRAHQRAFVLRPWIDIDPHGRLAGHGWLTDLLNAEPVAGDALELTPRPDLSLESDV</sequence>
<keyword evidence="6 10" id="KW-0418">Kinase</keyword>
<keyword evidence="4" id="KW-0808">Transferase</keyword>
<dbReference type="EC" id="2.7.6.3" evidence="3"/>
<dbReference type="CDD" id="cd00483">
    <property type="entry name" value="HPPK"/>
    <property type="match status" value="1"/>
</dbReference>
<dbReference type="PANTHER" id="PTHR43071:SF1">
    <property type="entry name" value="2-AMINO-4-HYDROXY-6-HYDROXYMETHYLDIHYDROPTERIDINE PYROPHOSPHOKINASE"/>
    <property type="match status" value="1"/>
</dbReference>
<evidence type="ECO:0000256" key="5">
    <source>
        <dbReference type="ARBA" id="ARBA00022741"/>
    </source>
</evidence>
<comment type="pathway">
    <text evidence="2">Cofactor biosynthesis; tetrahydrofolate biosynthesis; 2-amino-4-hydroxy-6-hydroxymethyl-7,8-dihydropteridine diphosphate from 7,8-dihydroneopterin triphosphate: step 4/4.</text>
</comment>
<dbReference type="InterPro" id="IPR035907">
    <property type="entry name" value="Hppk_sf"/>
</dbReference>
<gene>
    <name evidence="10" type="ORF">GA0070623_4146</name>
</gene>
<evidence type="ECO:0000313" key="11">
    <source>
        <dbReference type="Proteomes" id="UP000198226"/>
    </source>
</evidence>
<evidence type="ECO:0000313" key="10">
    <source>
        <dbReference type="EMBL" id="SCG76712.1"/>
    </source>
</evidence>
<feature type="domain" description="7,8-dihydro-6-hydroxymethylpterin-pyrophosphokinase" evidence="9">
    <location>
        <begin position="87"/>
        <end position="98"/>
    </location>
</feature>
<dbReference type="GO" id="GO:0005524">
    <property type="term" value="F:ATP binding"/>
    <property type="evidence" value="ECO:0007669"/>
    <property type="project" value="UniProtKB-KW"/>
</dbReference>
<protein>
    <recommendedName>
        <fullName evidence="3">2-amino-4-hydroxy-6-hydroxymethyldihydropteridine diphosphokinase</fullName>
        <ecNumber evidence="3">2.7.6.3</ecNumber>
    </recommendedName>
</protein>
<reference evidence="11" key="1">
    <citation type="submission" date="2016-06" db="EMBL/GenBank/DDBJ databases">
        <authorList>
            <person name="Varghese N."/>
            <person name="Submissions Spin"/>
        </authorList>
    </citation>
    <scope>NUCLEOTIDE SEQUENCE [LARGE SCALE GENOMIC DNA]</scope>
    <source>
        <strain evidence="11">DSM 44983</strain>
    </source>
</reference>
<dbReference type="RefSeq" id="WP_067302236.1">
    <property type="nucleotide sequence ID" value="NZ_LRMV01000008.1"/>
</dbReference>